<reference evidence="2 3" key="1">
    <citation type="submission" date="2018-11" db="EMBL/GenBank/DDBJ databases">
        <authorList>
            <consortium name="Pathogen Informatics"/>
        </authorList>
    </citation>
    <scope>NUCLEOTIDE SEQUENCE [LARGE SCALE GENOMIC DNA]</scope>
</reference>
<evidence type="ECO:0000313" key="2">
    <source>
        <dbReference type="EMBL" id="VDO83758.1"/>
    </source>
</evidence>
<dbReference type="OrthoDB" id="5850460at2759"/>
<dbReference type="WBParaSite" id="HPBE_0001011901-mRNA-1">
    <property type="protein sequence ID" value="HPBE_0001011901-mRNA-1"/>
    <property type="gene ID" value="HPBE_0001011901"/>
</dbReference>
<accession>A0A3P8C6F0</accession>
<evidence type="ECO:0000256" key="1">
    <source>
        <dbReference type="SAM" id="MobiDB-lite"/>
    </source>
</evidence>
<dbReference type="AlphaFoldDB" id="A0A183FQS9"/>
<dbReference type="Proteomes" id="UP000050761">
    <property type="component" value="Unassembled WGS sequence"/>
</dbReference>
<keyword evidence="3" id="KW-1185">Reference proteome</keyword>
<dbReference type="EMBL" id="UZAH01026656">
    <property type="protein sequence ID" value="VDO83758.1"/>
    <property type="molecule type" value="Genomic_DNA"/>
</dbReference>
<name>A0A183FQS9_HELPZ</name>
<sequence>MAAVRLVSFSYMYAINENDVYAGEFPPEMDQALLQANKRHEAFVPTPVPVEDRSSQRGAVCSKKSSLVIPLHDIERVLPIYLRAYYKEDGKTKRSLIEYEVKNNETLYEMLAVMLRKLKVMKGSYANTVIEDLAEMGKSMFFVFDMAGRLDPKEVPGDKTLSWVIDLKKAKEREKRLKEEQRRKDREAKEKEREAEEKEKDSGSKEENAK</sequence>
<gene>
    <name evidence="2" type="ORF">HPBE_LOCUS10120</name>
</gene>
<protein>
    <submittedName>
        <fullName evidence="4">Actin-related protein 2/3 complex subunit 5</fullName>
    </submittedName>
</protein>
<evidence type="ECO:0000313" key="4">
    <source>
        <dbReference type="WBParaSite" id="HPBE_0001011901-mRNA-1"/>
    </source>
</evidence>
<organism evidence="3 4">
    <name type="scientific">Heligmosomoides polygyrus</name>
    <name type="common">Parasitic roundworm</name>
    <dbReference type="NCBI Taxonomy" id="6339"/>
    <lineage>
        <taxon>Eukaryota</taxon>
        <taxon>Metazoa</taxon>
        <taxon>Ecdysozoa</taxon>
        <taxon>Nematoda</taxon>
        <taxon>Chromadorea</taxon>
        <taxon>Rhabditida</taxon>
        <taxon>Rhabditina</taxon>
        <taxon>Rhabditomorpha</taxon>
        <taxon>Strongyloidea</taxon>
        <taxon>Heligmosomidae</taxon>
        <taxon>Heligmosomoides</taxon>
    </lineage>
</organism>
<feature type="region of interest" description="Disordered" evidence="1">
    <location>
        <begin position="173"/>
        <end position="210"/>
    </location>
</feature>
<accession>A0A183FQS9</accession>
<reference evidence="4" key="2">
    <citation type="submission" date="2019-09" db="UniProtKB">
        <authorList>
            <consortium name="WormBaseParasite"/>
        </authorList>
    </citation>
    <scope>IDENTIFICATION</scope>
</reference>
<proteinExistence type="predicted"/>
<evidence type="ECO:0000313" key="3">
    <source>
        <dbReference type="Proteomes" id="UP000050761"/>
    </source>
</evidence>